<gene>
    <name evidence="1" type="ORF">AFA91_06905</name>
</gene>
<proteinExistence type="predicted"/>
<dbReference type="PATRIC" id="fig|134601.6.peg.1435"/>
<evidence type="ECO:0000313" key="1">
    <source>
        <dbReference type="EMBL" id="AKS31651.1"/>
    </source>
</evidence>
<protein>
    <submittedName>
        <fullName evidence="1">Uncharacterized protein</fullName>
    </submittedName>
</protein>
<dbReference type="KEGG" id="mgo:AFA91_06905"/>
<organism evidence="1 2">
    <name type="scientific">Mycolicibacterium goodii</name>
    <name type="common">Mycobacterium goodii</name>
    <dbReference type="NCBI Taxonomy" id="134601"/>
    <lineage>
        <taxon>Bacteria</taxon>
        <taxon>Bacillati</taxon>
        <taxon>Actinomycetota</taxon>
        <taxon>Actinomycetes</taxon>
        <taxon>Mycobacteriales</taxon>
        <taxon>Mycobacteriaceae</taxon>
        <taxon>Mycolicibacterium</taxon>
    </lineage>
</organism>
<dbReference type="OrthoDB" id="4628830at2"/>
<evidence type="ECO:0000313" key="2">
    <source>
        <dbReference type="Proteomes" id="UP000062255"/>
    </source>
</evidence>
<reference evidence="1 2" key="1">
    <citation type="submission" date="2015-07" db="EMBL/GenBank/DDBJ databases">
        <title>Complete genome sequence of Mycobacterium goodii X7B, a facultative thermophilic biodesulfurizing bacterium.</title>
        <authorList>
            <person name="Yu B."/>
            <person name="Li F."/>
            <person name="Xu P."/>
        </authorList>
    </citation>
    <scope>NUCLEOTIDE SEQUENCE [LARGE SCALE GENOMIC DNA]</scope>
    <source>
        <strain evidence="1 2">X7B</strain>
    </source>
</reference>
<dbReference type="AlphaFoldDB" id="A0A0K0X2I3"/>
<accession>A0A0K0X2I3</accession>
<dbReference type="Proteomes" id="UP000062255">
    <property type="component" value="Chromosome"/>
</dbReference>
<name>A0A0K0X2I3_MYCGD</name>
<dbReference type="RefSeq" id="WP_157890455.1">
    <property type="nucleotide sequence ID" value="NZ_CP012150.1"/>
</dbReference>
<sequence>MSLKADLDQMRTVGGHLRGLAFEVTGFKFGPMMMGTDSAALKSVGAMQNIQYNVLNTTLIPTCSERLSETGDIMINIADKFQNGDESKLLDVVDTFNKATGTWGE</sequence>
<dbReference type="EMBL" id="CP012150">
    <property type="protein sequence ID" value="AKS31651.1"/>
    <property type="molecule type" value="Genomic_DNA"/>
</dbReference>